<protein>
    <submittedName>
        <fullName evidence="2">Uncharacterized protein</fullName>
    </submittedName>
</protein>
<evidence type="ECO:0000256" key="1">
    <source>
        <dbReference type="SAM" id="MobiDB-lite"/>
    </source>
</evidence>
<organism evidence="2">
    <name type="scientific">marine sediment metagenome</name>
    <dbReference type="NCBI Taxonomy" id="412755"/>
    <lineage>
        <taxon>unclassified sequences</taxon>
        <taxon>metagenomes</taxon>
        <taxon>ecological metagenomes</taxon>
    </lineage>
</organism>
<gene>
    <name evidence="2" type="ORF">LCGC14_2230240</name>
</gene>
<dbReference type="EMBL" id="LAZR01029985">
    <property type="protein sequence ID" value="KKL57956.1"/>
    <property type="molecule type" value="Genomic_DNA"/>
</dbReference>
<feature type="compositionally biased region" description="Basic and acidic residues" evidence="1">
    <location>
        <begin position="1"/>
        <end position="24"/>
    </location>
</feature>
<feature type="region of interest" description="Disordered" evidence="1">
    <location>
        <begin position="1"/>
        <end position="32"/>
    </location>
</feature>
<feature type="non-terminal residue" evidence="2">
    <location>
        <position position="1"/>
    </location>
</feature>
<reference evidence="2" key="1">
    <citation type="journal article" date="2015" name="Nature">
        <title>Complex archaea that bridge the gap between prokaryotes and eukaryotes.</title>
        <authorList>
            <person name="Spang A."/>
            <person name="Saw J.H."/>
            <person name="Jorgensen S.L."/>
            <person name="Zaremba-Niedzwiedzka K."/>
            <person name="Martijn J."/>
            <person name="Lind A.E."/>
            <person name="van Eijk R."/>
            <person name="Schleper C."/>
            <person name="Guy L."/>
            <person name="Ettema T.J."/>
        </authorList>
    </citation>
    <scope>NUCLEOTIDE SEQUENCE</scope>
</reference>
<comment type="caution">
    <text evidence="2">The sequence shown here is derived from an EMBL/GenBank/DDBJ whole genome shotgun (WGS) entry which is preliminary data.</text>
</comment>
<accession>A0A0F9DW51</accession>
<sequence length="32" mass="3710">MLHEAEKAHVEPPDFLQEAKERVRTGTVKAYE</sequence>
<name>A0A0F9DW51_9ZZZZ</name>
<dbReference type="AlphaFoldDB" id="A0A0F9DW51"/>
<proteinExistence type="predicted"/>
<evidence type="ECO:0000313" key="2">
    <source>
        <dbReference type="EMBL" id="KKL57956.1"/>
    </source>
</evidence>